<reference evidence="4" key="1">
    <citation type="journal article" date="2017" name="Front. Plant Sci.">
        <title>Climate Clever Clovers: New Paradigm to Reduce the Environmental Footprint of Ruminants by Breeding Low Methanogenic Forages Utilizing Haplotype Variation.</title>
        <authorList>
            <person name="Kaur P."/>
            <person name="Appels R."/>
            <person name="Bayer P.E."/>
            <person name="Keeble-Gagnere G."/>
            <person name="Wang J."/>
            <person name="Hirakawa H."/>
            <person name="Shirasawa K."/>
            <person name="Vercoe P."/>
            <person name="Stefanova K."/>
            <person name="Durmic Z."/>
            <person name="Nichols P."/>
            <person name="Revell C."/>
            <person name="Isobe S.N."/>
            <person name="Edwards D."/>
            <person name="Erskine W."/>
        </authorList>
    </citation>
    <scope>NUCLEOTIDE SEQUENCE [LARGE SCALE GENOMIC DNA]</scope>
    <source>
        <strain evidence="4">cv. Daliak</strain>
    </source>
</reference>
<evidence type="ECO:0000313" key="3">
    <source>
        <dbReference type="EMBL" id="GAU41015.1"/>
    </source>
</evidence>
<keyword evidence="1" id="KW-0677">Repeat</keyword>
<gene>
    <name evidence="3" type="ORF">TSUD_178540</name>
</gene>
<dbReference type="InterPro" id="IPR011990">
    <property type="entry name" value="TPR-like_helical_dom_sf"/>
</dbReference>
<evidence type="ECO:0000256" key="1">
    <source>
        <dbReference type="ARBA" id="ARBA00022737"/>
    </source>
</evidence>
<name>A0A2Z6NYF3_TRISU</name>
<dbReference type="NCBIfam" id="TIGR00756">
    <property type="entry name" value="PPR"/>
    <property type="match status" value="1"/>
</dbReference>
<dbReference type="Proteomes" id="UP000242715">
    <property type="component" value="Unassembled WGS sequence"/>
</dbReference>
<keyword evidence="4" id="KW-1185">Reference proteome</keyword>
<dbReference type="AlphaFoldDB" id="A0A2Z6NYF3"/>
<dbReference type="PANTHER" id="PTHR47926">
    <property type="entry name" value="PENTATRICOPEPTIDE REPEAT-CONTAINING PROTEIN"/>
    <property type="match status" value="1"/>
</dbReference>
<evidence type="ECO:0000313" key="4">
    <source>
        <dbReference type="Proteomes" id="UP000242715"/>
    </source>
</evidence>
<dbReference type="EMBL" id="DF973838">
    <property type="protein sequence ID" value="GAU41015.1"/>
    <property type="molecule type" value="Genomic_DNA"/>
</dbReference>
<dbReference type="PROSITE" id="PS51375">
    <property type="entry name" value="PPR"/>
    <property type="match status" value="1"/>
</dbReference>
<evidence type="ECO:0000256" key="2">
    <source>
        <dbReference type="PROSITE-ProRule" id="PRU00708"/>
    </source>
</evidence>
<dbReference type="GO" id="GO:0003723">
    <property type="term" value="F:RNA binding"/>
    <property type="evidence" value="ECO:0007669"/>
    <property type="project" value="InterPro"/>
</dbReference>
<organism evidence="3 4">
    <name type="scientific">Trifolium subterraneum</name>
    <name type="common">Subterranean clover</name>
    <dbReference type="NCBI Taxonomy" id="3900"/>
    <lineage>
        <taxon>Eukaryota</taxon>
        <taxon>Viridiplantae</taxon>
        <taxon>Streptophyta</taxon>
        <taxon>Embryophyta</taxon>
        <taxon>Tracheophyta</taxon>
        <taxon>Spermatophyta</taxon>
        <taxon>Magnoliopsida</taxon>
        <taxon>eudicotyledons</taxon>
        <taxon>Gunneridae</taxon>
        <taxon>Pentapetalae</taxon>
        <taxon>rosids</taxon>
        <taxon>fabids</taxon>
        <taxon>Fabales</taxon>
        <taxon>Fabaceae</taxon>
        <taxon>Papilionoideae</taxon>
        <taxon>50 kb inversion clade</taxon>
        <taxon>NPAAA clade</taxon>
        <taxon>Hologalegina</taxon>
        <taxon>IRL clade</taxon>
        <taxon>Trifolieae</taxon>
        <taxon>Trifolium</taxon>
    </lineage>
</organism>
<protein>
    <recommendedName>
        <fullName evidence="5">Pentacotripeptide-repeat region of PRORP domain-containing protein</fullName>
    </recommendedName>
</protein>
<dbReference type="Gene3D" id="1.25.40.10">
    <property type="entry name" value="Tetratricopeptide repeat domain"/>
    <property type="match status" value="1"/>
</dbReference>
<dbReference type="GO" id="GO:0009451">
    <property type="term" value="P:RNA modification"/>
    <property type="evidence" value="ECO:0007669"/>
    <property type="project" value="InterPro"/>
</dbReference>
<sequence>MLLLGLGYIAIGDLNQTMKIFDEMPQRKVASYNAMIHGFVKTGELSRARTVFDDMPEKTSVSFATLIADRGLYQGRMLAEGIMPNEAAF</sequence>
<proteinExistence type="predicted"/>
<dbReference type="OrthoDB" id="1937829at2759"/>
<dbReference type="Pfam" id="PF01535">
    <property type="entry name" value="PPR"/>
    <property type="match status" value="1"/>
</dbReference>
<feature type="repeat" description="PPR" evidence="2">
    <location>
        <begin position="28"/>
        <end position="62"/>
    </location>
</feature>
<evidence type="ECO:0008006" key="5">
    <source>
        <dbReference type="Google" id="ProtNLM"/>
    </source>
</evidence>
<dbReference type="InterPro" id="IPR046960">
    <property type="entry name" value="PPR_At4g14850-like_plant"/>
</dbReference>
<accession>A0A2Z6NYF3</accession>
<dbReference type="InterPro" id="IPR002885">
    <property type="entry name" value="PPR_rpt"/>
</dbReference>